<comment type="caution">
    <text evidence="2">The sequence shown here is derived from an EMBL/GenBank/DDBJ whole genome shotgun (WGS) entry which is preliminary data.</text>
</comment>
<dbReference type="InterPro" id="IPR015890">
    <property type="entry name" value="Chorismate_C"/>
</dbReference>
<gene>
    <name evidence="2" type="ORF">QWZ10_06435</name>
</gene>
<dbReference type="InterPro" id="IPR005801">
    <property type="entry name" value="ADC_synthase"/>
</dbReference>
<dbReference type="Gene3D" id="3.60.120.10">
    <property type="entry name" value="Anthranilate synthase"/>
    <property type="match status" value="1"/>
</dbReference>
<dbReference type="Proteomes" id="UP001243846">
    <property type="component" value="Unassembled WGS sequence"/>
</dbReference>
<organism evidence="2 3">
    <name type="scientific">Paracoccus cavernae</name>
    <dbReference type="NCBI Taxonomy" id="1571207"/>
    <lineage>
        <taxon>Bacteria</taxon>
        <taxon>Pseudomonadati</taxon>
        <taxon>Pseudomonadota</taxon>
        <taxon>Alphaproteobacteria</taxon>
        <taxon>Rhodobacterales</taxon>
        <taxon>Paracoccaceae</taxon>
        <taxon>Paracoccus</taxon>
    </lineage>
</organism>
<dbReference type="PANTHER" id="PTHR42839">
    <property type="entry name" value="ISOCHORISMATE SYNTHASE ENTC"/>
    <property type="match status" value="1"/>
</dbReference>
<reference evidence="3" key="1">
    <citation type="journal article" date="2019" name="Int. J. Syst. Evol. Microbiol.">
        <title>The Global Catalogue of Microorganisms (GCM) 10K type strain sequencing project: providing services to taxonomists for standard genome sequencing and annotation.</title>
        <authorList>
            <consortium name="The Broad Institute Genomics Platform"/>
            <consortium name="The Broad Institute Genome Sequencing Center for Infectious Disease"/>
            <person name="Wu L."/>
            <person name="Ma J."/>
        </authorList>
    </citation>
    <scope>NUCLEOTIDE SEQUENCE [LARGE SCALE GENOMIC DNA]</scope>
    <source>
        <strain evidence="3">CECT 8482</strain>
    </source>
</reference>
<dbReference type="SUPFAM" id="SSF56322">
    <property type="entry name" value="ADC synthase"/>
    <property type="match status" value="1"/>
</dbReference>
<dbReference type="EMBL" id="JAUFRC010000001">
    <property type="protein sequence ID" value="MDN3711551.1"/>
    <property type="molecule type" value="Genomic_DNA"/>
</dbReference>
<dbReference type="Pfam" id="PF00425">
    <property type="entry name" value="Chorismate_bind"/>
    <property type="match status" value="1"/>
</dbReference>
<feature type="domain" description="Chorismate-utilising enzyme C-terminal" evidence="1">
    <location>
        <begin position="19"/>
        <end position="107"/>
    </location>
</feature>
<protein>
    <submittedName>
        <fullName evidence="2">Chorismate-binding protein</fullName>
    </submittedName>
</protein>
<proteinExistence type="predicted"/>
<name>A0ABT8D596_9RHOB</name>
<evidence type="ECO:0000313" key="3">
    <source>
        <dbReference type="Proteomes" id="UP001243846"/>
    </source>
</evidence>
<evidence type="ECO:0000313" key="2">
    <source>
        <dbReference type="EMBL" id="MDN3711551.1"/>
    </source>
</evidence>
<keyword evidence="3" id="KW-1185">Reference proteome</keyword>
<sequence length="130" mass="13119">MASGDRDQRQAARPRDPSAVLASILHPTPAICGLPPSASARLIAELEPVPRGFYAGAVGWSKANGDGAWYVAIRCADICGTTARLFAGAGIVLGSEPMSEAAETGAKFGALLAALGLPADMAVAGLLQTS</sequence>
<evidence type="ECO:0000259" key="1">
    <source>
        <dbReference type="Pfam" id="PF00425"/>
    </source>
</evidence>
<dbReference type="PANTHER" id="PTHR42839:SF2">
    <property type="entry name" value="ISOCHORISMATE SYNTHASE ENTC"/>
    <property type="match status" value="1"/>
</dbReference>
<accession>A0ABT8D596</accession>